<dbReference type="InterPro" id="IPR013785">
    <property type="entry name" value="Aldolase_TIM"/>
</dbReference>
<sequence length="811" mass="91449">MLFFFGISYSQNPYKAPLYWNPYEYHITREMAGIQDNYLTEEALLDNINWLDQNLKSYGYNMVCMDGWGDVSQINENGYRKSHSIKWQNDYAWWSQFLQNKGMTLGMYENPLWLHVDPNDNTKKIAGTDINVSSLLDPNEQSLWFKWVQVDRPGAEEYVKGYVKYYADMGIRYLRVDFLSWFESGYDRNLGTVGPQRTKAQYEKALRWMREACDANGVYLSLVMPNLFNIAELEQQYGHLFRINEDAGEGTWYKFSDKDRGHHYTNWSQYANAFDGFVYWSQVTGGKKVQLDGDFLRINTFANDTEKRTVISLNVLAGGPVTIADQYNTIGNDLWLYQNSEILELNAAKFVGKPLSNDPKNTNSQIWRGQLNNGDWIIGFFNRETTSQIRSMNFQSQLGIAGQVMVRDLWQHANLGTMSNISVTVPPHGCVVLKLVKSTTETCSSQTITFPTISDKNANDPAFSPAANSSAGQPVTFEVASGPAKIINNQIQLNGVNGMVTVIAKQAGGNGFCAALPQVQSFNVSGGHNAQMFVGGTYNSWNMNEMTMENNIWKIKNQILLAGDYELKFANTSNFSGQDWGNANGLSGTVEQTTGGGSNLKFTINSPGTYDIDFNDLTLKYNIKFTPHHQENMYVGGSFNGWLLQPMSLQNDVWTMNNIMVQAGGHELKFANTSNWSGEDWGNATGTTGYAQLSTGGGPNIKFSLSLEGTYNITFNDMTLGYQIYNSLSASETNKRLLSIYPNPADKNIFISSEKELIKSYEIYDMTGRLIRFEKTDCKQCKINVSDMVKGSYLLNVNLENRIQGQKIMIK</sequence>
<organism evidence="7 8">
    <name type="scientific">Epilithonimonas mollis</name>
    <dbReference type="NCBI Taxonomy" id="216903"/>
    <lineage>
        <taxon>Bacteria</taxon>
        <taxon>Pseudomonadati</taxon>
        <taxon>Bacteroidota</taxon>
        <taxon>Flavobacteriia</taxon>
        <taxon>Flavobacteriales</taxon>
        <taxon>Weeksellaceae</taxon>
        <taxon>Chryseobacterium group</taxon>
        <taxon>Epilithonimonas</taxon>
    </lineage>
</organism>
<feature type="domain" description="Alpha galactosidase C-terminal" evidence="5">
    <location>
        <begin position="363"/>
        <end position="435"/>
    </location>
</feature>
<dbReference type="EMBL" id="FRAM01000003">
    <property type="protein sequence ID" value="SHK57046.1"/>
    <property type="molecule type" value="Genomic_DNA"/>
</dbReference>
<dbReference type="Gene3D" id="3.20.20.70">
    <property type="entry name" value="Aldolase class I"/>
    <property type="match status" value="1"/>
</dbReference>
<dbReference type="SUPFAM" id="SSF51011">
    <property type="entry name" value="Glycosyl hydrolase domain"/>
    <property type="match status" value="1"/>
</dbReference>
<reference evidence="8" key="1">
    <citation type="submission" date="2016-11" db="EMBL/GenBank/DDBJ databases">
        <authorList>
            <person name="Varghese N."/>
            <person name="Submissions S."/>
        </authorList>
    </citation>
    <scope>NUCLEOTIDE SEQUENCE [LARGE SCALE GENOMIC DNA]</scope>
    <source>
        <strain evidence="8">DSM 18016</strain>
    </source>
</reference>
<evidence type="ECO:0000259" key="6">
    <source>
        <dbReference type="Pfam" id="PF18962"/>
    </source>
</evidence>
<name>A0A1M6TJI0_9FLAO</name>
<dbReference type="Pfam" id="PF18962">
    <property type="entry name" value="Por_Secre_tail"/>
    <property type="match status" value="1"/>
</dbReference>
<dbReference type="STRING" id="216903.SAMN05444371_2917"/>
<comment type="similarity">
    <text evidence="1">Belongs to the glycosyl hydrolase 27 family.</text>
</comment>
<dbReference type="Gene3D" id="2.60.40.1180">
    <property type="entry name" value="Golgi alpha-mannosidase II"/>
    <property type="match status" value="1"/>
</dbReference>
<evidence type="ECO:0000256" key="2">
    <source>
        <dbReference type="ARBA" id="ARBA00022729"/>
    </source>
</evidence>
<evidence type="ECO:0000256" key="3">
    <source>
        <dbReference type="ARBA" id="ARBA00022801"/>
    </source>
</evidence>
<dbReference type="InterPro" id="IPR000111">
    <property type="entry name" value="Glyco_hydro_27/36_CS"/>
</dbReference>
<accession>A0A1M6TJI0</accession>
<dbReference type="GO" id="GO:0005975">
    <property type="term" value="P:carbohydrate metabolic process"/>
    <property type="evidence" value="ECO:0007669"/>
    <property type="project" value="InterPro"/>
</dbReference>
<evidence type="ECO:0000313" key="8">
    <source>
        <dbReference type="Proteomes" id="UP000184498"/>
    </source>
</evidence>
<dbReference type="PANTHER" id="PTHR11452">
    <property type="entry name" value="ALPHA-GALACTOSIDASE/ALPHA-N-ACETYLGALACTOSAMINIDASE"/>
    <property type="match status" value="1"/>
</dbReference>
<keyword evidence="3" id="KW-0378">Hydrolase</keyword>
<dbReference type="Proteomes" id="UP000184498">
    <property type="component" value="Unassembled WGS sequence"/>
</dbReference>
<keyword evidence="2" id="KW-0732">Signal</keyword>
<proteinExistence type="inferred from homology"/>
<dbReference type="Pfam" id="PF17801">
    <property type="entry name" value="Melibiase_C"/>
    <property type="match status" value="1"/>
</dbReference>
<dbReference type="SUPFAM" id="SSF51445">
    <property type="entry name" value="(Trans)glycosidases"/>
    <property type="match status" value="1"/>
</dbReference>
<dbReference type="InterPro" id="IPR026444">
    <property type="entry name" value="Secre_tail"/>
</dbReference>
<dbReference type="AlphaFoldDB" id="A0A1M6TJI0"/>
<protein>
    <submittedName>
        <fullName evidence="7">Por secretion system C-terminal sorting domain-containing protein</fullName>
    </submittedName>
</protein>
<dbReference type="Gene3D" id="2.60.40.3620">
    <property type="match status" value="2"/>
</dbReference>
<gene>
    <name evidence="7" type="ORF">SAMN05444371_2917</name>
</gene>
<evidence type="ECO:0000259" key="5">
    <source>
        <dbReference type="Pfam" id="PF17801"/>
    </source>
</evidence>
<dbReference type="InterPro" id="IPR002241">
    <property type="entry name" value="Glyco_hydro_27"/>
</dbReference>
<dbReference type="PROSITE" id="PS00512">
    <property type="entry name" value="ALPHA_GALACTOSIDASE"/>
    <property type="match status" value="1"/>
</dbReference>
<dbReference type="InterPro" id="IPR013780">
    <property type="entry name" value="Glyco_hydro_b"/>
</dbReference>
<dbReference type="NCBIfam" id="TIGR04183">
    <property type="entry name" value="Por_Secre_tail"/>
    <property type="match status" value="1"/>
</dbReference>
<dbReference type="GO" id="GO:0004553">
    <property type="term" value="F:hydrolase activity, hydrolyzing O-glycosyl compounds"/>
    <property type="evidence" value="ECO:0007669"/>
    <property type="project" value="InterPro"/>
</dbReference>
<evidence type="ECO:0000256" key="1">
    <source>
        <dbReference type="ARBA" id="ARBA00009743"/>
    </source>
</evidence>
<dbReference type="InterPro" id="IPR041233">
    <property type="entry name" value="Melibiase_C"/>
</dbReference>
<keyword evidence="8" id="KW-1185">Reference proteome</keyword>
<feature type="domain" description="Secretion system C-terminal sorting" evidence="6">
    <location>
        <begin position="740"/>
        <end position="810"/>
    </location>
</feature>
<evidence type="ECO:0000256" key="4">
    <source>
        <dbReference type="ARBA" id="ARBA00023295"/>
    </source>
</evidence>
<dbReference type="InterPro" id="IPR017853">
    <property type="entry name" value="GH"/>
</dbReference>
<evidence type="ECO:0000313" key="7">
    <source>
        <dbReference type="EMBL" id="SHK57046.1"/>
    </source>
</evidence>
<dbReference type="PANTHER" id="PTHR11452:SF42">
    <property type="entry name" value="ALPHA-GALACTOSIDASE"/>
    <property type="match status" value="1"/>
</dbReference>
<keyword evidence="4" id="KW-0326">Glycosidase</keyword>